<evidence type="ECO:0000313" key="3">
    <source>
        <dbReference type="Proteomes" id="UP000000851"/>
    </source>
</evidence>
<dbReference type="PANTHER" id="PTHR41700:SF1">
    <property type="entry name" value="N-ACETYLTRANSFERASE DOMAIN-CONTAINING PROTEIN"/>
    <property type="match status" value="1"/>
</dbReference>
<dbReference type="OrthoDB" id="9797990at2"/>
<evidence type="ECO:0000313" key="2">
    <source>
        <dbReference type="EMBL" id="ACU73119.1"/>
    </source>
</evidence>
<dbReference type="SUPFAM" id="SSF55729">
    <property type="entry name" value="Acyl-CoA N-acyltransferases (Nat)"/>
    <property type="match status" value="1"/>
</dbReference>
<organism evidence="2 3">
    <name type="scientific">Catenulispora acidiphila (strain DSM 44928 / JCM 14897 / NBRC 102108 / NRRL B-24433 / ID139908)</name>
    <dbReference type="NCBI Taxonomy" id="479433"/>
    <lineage>
        <taxon>Bacteria</taxon>
        <taxon>Bacillati</taxon>
        <taxon>Actinomycetota</taxon>
        <taxon>Actinomycetes</taxon>
        <taxon>Catenulisporales</taxon>
        <taxon>Catenulisporaceae</taxon>
        <taxon>Catenulispora</taxon>
    </lineage>
</organism>
<dbReference type="STRING" id="479433.Caci_4255"/>
<evidence type="ECO:0008006" key="4">
    <source>
        <dbReference type="Google" id="ProtNLM"/>
    </source>
</evidence>
<dbReference type="InterPro" id="IPR016181">
    <property type="entry name" value="Acyl_CoA_acyltransferase"/>
</dbReference>
<sequence length="314" mass="34097">MSTALNPMLSAGTASVTIRELTEPRDHDAAAALITRIWSVGPGQSLMPSGLMRVMGYEGCYVAGVFDDFDDAGSGRLIGAAVGFLAMDGEARGVHLHSHIAGVLPEAKGRHAGFALKLHQRAWALSRGIDRITWTFDPLVRGNAYFNLVKLGAQVSGYLVDFYGDNMPDGVNIGQGSDRLLMSWDLQAPRVVAAANGDRVEELDVEPLISGDRVLLSDTAQAAVTSPLDTPGPVLCATPAAIQTLREEAPEQARRWRFAVRDALTGAIADGYRITGFTRSGWYVLDRREPDRNDSDRNDSHRNDSHRNEGKEDR</sequence>
<dbReference type="RefSeq" id="WP_015792848.1">
    <property type="nucleotide sequence ID" value="NC_013131.1"/>
</dbReference>
<dbReference type="EMBL" id="CP001700">
    <property type="protein sequence ID" value="ACU73119.1"/>
    <property type="molecule type" value="Genomic_DNA"/>
</dbReference>
<dbReference type="Proteomes" id="UP000000851">
    <property type="component" value="Chromosome"/>
</dbReference>
<accession>C7QI74</accession>
<reference evidence="2 3" key="1">
    <citation type="journal article" date="2009" name="Stand. Genomic Sci.">
        <title>Complete genome sequence of Catenulispora acidiphila type strain (ID 139908).</title>
        <authorList>
            <person name="Copeland A."/>
            <person name="Lapidus A."/>
            <person name="Glavina Del Rio T."/>
            <person name="Nolan M."/>
            <person name="Lucas S."/>
            <person name="Chen F."/>
            <person name="Tice H."/>
            <person name="Cheng J.F."/>
            <person name="Bruce D."/>
            <person name="Goodwin L."/>
            <person name="Pitluck S."/>
            <person name="Mikhailova N."/>
            <person name="Pati A."/>
            <person name="Ivanova N."/>
            <person name="Mavromatis K."/>
            <person name="Chen A."/>
            <person name="Palaniappan K."/>
            <person name="Chain P."/>
            <person name="Land M."/>
            <person name="Hauser L."/>
            <person name="Chang Y.J."/>
            <person name="Jeffries C.D."/>
            <person name="Chertkov O."/>
            <person name="Brettin T."/>
            <person name="Detter J.C."/>
            <person name="Han C."/>
            <person name="Ali Z."/>
            <person name="Tindall B.J."/>
            <person name="Goker M."/>
            <person name="Bristow J."/>
            <person name="Eisen J.A."/>
            <person name="Markowitz V."/>
            <person name="Hugenholtz P."/>
            <person name="Kyrpides N.C."/>
            <person name="Klenk H.P."/>
        </authorList>
    </citation>
    <scope>NUCLEOTIDE SEQUENCE [LARGE SCALE GENOMIC DNA]</scope>
    <source>
        <strain evidence="3">DSM 44928 / JCM 14897 / NBRC 102108 / NRRL B-24433 / ID139908</strain>
    </source>
</reference>
<dbReference type="InterPro" id="IPR038764">
    <property type="entry name" value="GNAT_N_AcTrfase_prd"/>
</dbReference>
<dbReference type="HOGENOM" id="CLU_061573_0_0_11"/>
<name>C7QI74_CATAD</name>
<proteinExistence type="predicted"/>
<dbReference type="PANTHER" id="PTHR41700">
    <property type="entry name" value="GCN5-RELATED N-ACETYLTRANSFERASE"/>
    <property type="match status" value="1"/>
</dbReference>
<gene>
    <name evidence="2" type="ordered locus">Caci_4255</name>
</gene>
<dbReference type="KEGG" id="cai:Caci_4255"/>
<protein>
    <recommendedName>
        <fullName evidence="4">N-acetyltransferase domain-containing protein</fullName>
    </recommendedName>
</protein>
<dbReference type="AlphaFoldDB" id="C7QI74"/>
<evidence type="ECO:0000256" key="1">
    <source>
        <dbReference type="SAM" id="MobiDB-lite"/>
    </source>
</evidence>
<dbReference type="Gene3D" id="3.40.630.30">
    <property type="match status" value="1"/>
</dbReference>
<feature type="region of interest" description="Disordered" evidence="1">
    <location>
        <begin position="288"/>
        <end position="314"/>
    </location>
</feature>
<dbReference type="InParanoid" id="C7QI74"/>
<dbReference type="eggNOG" id="COG3375">
    <property type="taxonomic scope" value="Bacteria"/>
</dbReference>
<keyword evidence="3" id="KW-1185">Reference proteome</keyword>